<dbReference type="AlphaFoldDB" id="A0A0B6XER3"/>
<keyword evidence="1" id="KW-0614">Plasmid</keyword>
<dbReference type="Proteomes" id="UP000032930">
    <property type="component" value="Plasmid XBC_p"/>
</dbReference>
<sequence length="56" mass="6294">MHGGMHNYAFVEKRLCAILRVFGGKERVFYRVEAKTALNGVQAVLATAVMLNWRGL</sequence>
<evidence type="ECO:0000313" key="1">
    <source>
        <dbReference type="EMBL" id="CDM92327.1"/>
    </source>
</evidence>
<reference evidence="1 2" key="1">
    <citation type="submission" date="2014-02" db="EMBL/GenBank/DDBJ databases">
        <authorList>
            <person name="Genoscope - CEA"/>
        </authorList>
    </citation>
    <scope>NUCLEOTIDE SEQUENCE [LARGE SCALE GENOMIC DNA]</scope>
    <source>
        <strain evidence="1 2">CS03</strain>
        <plasmid evidence="2">Plasmid XBC_p</plasmid>
    </source>
</reference>
<geneLocation type="plasmid" evidence="1 2">
    <name>XBC_p</name>
</geneLocation>
<name>A0A0B6XER3_XENBV</name>
<gene>
    <name evidence="1" type="ORF">XBW1_p0011</name>
</gene>
<dbReference type="EMBL" id="FO818639">
    <property type="protein sequence ID" value="CDM92327.1"/>
    <property type="molecule type" value="Genomic_DNA"/>
</dbReference>
<organism evidence="1 2">
    <name type="scientific">Xenorhabdus bovienii</name>
    <name type="common">Xenorhabdus nematophila subsp. bovienii</name>
    <dbReference type="NCBI Taxonomy" id="40576"/>
    <lineage>
        <taxon>Bacteria</taxon>
        <taxon>Pseudomonadati</taxon>
        <taxon>Pseudomonadota</taxon>
        <taxon>Gammaproteobacteria</taxon>
        <taxon>Enterobacterales</taxon>
        <taxon>Morganellaceae</taxon>
        <taxon>Xenorhabdus</taxon>
    </lineage>
</organism>
<protein>
    <submittedName>
        <fullName evidence="1">Uncharacterized protein</fullName>
    </submittedName>
</protein>
<dbReference type="KEGG" id="xbv:XBW1_p0011"/>
<proteinExistence type="predicted"/>
<evidence type="ECO:0000313" key="2">
    <source>
        <dbReference type="Proteomes" id="UP000032930"/>
    </source>
</evidence>
<accession>A0A0B6XER3</accession>